<evidence type="ECO:0008006" key="3">
    <source>
        <dbReference type="Google" id="ProtNLM"/>
    </source>
</evidence>
<evidence type="ECO:0000313" key="1">
    <source>
        <dbReference type="EMBL" id="GBN59854.1"/>
    </source>
</evidence>
<accession>A0A4Y2Q8R0</accession>
<evidence type="ECO:0000313" key="2">
    <source>
        <dbReference type="Proteomes" id="UP000499080"/>
    </source>
</evidence>
<name>A0A4Y2Q8R0_ARAVE</name>
<sequence length="253" mass="29004">MSFVRQIPTAISRITEWADKKRFVFSVSKTKCMHFCRRQGLHPDPEMLLNGNVIPVVSEETFLRVLLNSKLAFRLHVSNLKKKFNKALDLLKVISSKSWGADYFSLQKIYKSLILSKLDYCSIVYGSVAKTVLQSLDSVHHQGLRIISGAFRTSPVQSLYVITGELLLQLRRDKQCIKYFKVKGNRRHPMCDRMLNPIFGLLYANKPSCIPPFGHRIREILSCHSIESIMPLPEEEPPPPPWSNFNICTIDVT</sequence>
<proteinExistence type="predicted"/>
<gene>
    <name evidence="1" type="ORF">AVEN_37561_1</name>
</gene>
<organism evidence="1 2">
    <name type="scientific">Araneus ventricosus</name>
    <name type="common">Orbweaver spider</name>
    <name type="synonym">Epeira ventricosa</name>
    <dbReference type="NCBI Taxonomy" id="182803"/>
    <lineage>
        <taxon>Eukaryota</taxon>
        <taxon>Metazoa</taxon>
        <taxon>Ecdysozoa</taxon>
        <taxon>Arthropoda</taxon>
        <taxon>Chelicerata</taxon>
        <taxon>Arachnida</taxon>
        <taxon>Araneae</taxon>
        <taxon>Araneomorphae</taxon>
        <taxon>Entelegynae</taxon>
        <taxon>Araneoidea</taxon>
        <taxon>Araneidae</taxon>
        <taxon>Araneus</taxon>
    </lineage>
</organism>
<dbReference type="OrthoDB" id="3598277at2759"/>
<comment type="caution">
    <text evidence="1">The sequence shown here is derived from an EMBL/GenBank/DDBJ whole genome shotgun (WGS) entry which is preliminary data.</text>
</comment>
<dbReference type="Proteomes" id="UP000499080">
    <property type="component" value="Unassembled WGS sequence"/>
</dbReference>
<keyword evidence="2" id="KW-1185">Reference proteome</keyword>
<dbReference type="AlphaFoldDB" id="A0A4Y2Q8R0"/>
<protein>
    <recommendedName>
        <fullName evidence="3">RNA-directed DNA polymerase from mobile element jockey</fullName>
    </recommendedName>
</protein>
<dbReference type="EMBL" id="BGPR01013259">
    <property type="protein sequence ID" value="GBN59854.1"/>
    <property type="molecule type" value="Genomic_DNA"/>
</dbReference>
<reference evidence="1 2" key="1">
    <citation type="journal article" date="2019" name="Sci. Rep.">
        <title>Orb-weaving spider Araneus ventricosus genome elucidates the spidroin gene catalogue.</title>
        <authorList>
            <person name="Kono N."/>
            <person name="Nakamura H."/>
            <person name="Ohtoshi R."/>
            <person name="Moran D.A.P."/>
            <person name="Shinohara A."/>
            <person name="Yoshida Y."/>
            <person name="Fujiwara M."/>
            <person name="Mori M."/>
            <person name="Tomita M."/>
            <person name="Arakawa K."/>
        </authorList>
    </citation>
    <scope>NUCLEOTIDE SEQUENCE [LARGE SCALE GENOMIC DNA]</scope>
</reference>